<evidence type="ECO:0008006" key="4">
    <source>
        <dbReference type="Google" id="ProtNLM"/>
    </source>
</evidence>
<sequence length="113" mass="12938">MCLCNMICHVSLPLALSCESDEDTTESYTMSYESAEDIDDDPLPKLSNRHVLLYYKTPEAWPCRIEGSEFGPLPKFFASALKAQDITVNVRFPAQFVCVSDCFFLPFLIYWSY</sequence>
<proteinExistence type="predicted"/>
<evidence type="ECO:0000313" key="3">
    <source>
        <dbReference type="Proteomes" id="UP000315295"/>
    </source>
</evidence>
<dbReference type="AlphaFoldDB" id="A0A540ML67"/>
<keyword evidence="1" id="KW-0732">Signal</keyword>
<keyword evidence="3" id="KW-1185">Reference proteome</keyword>
<accession>A0A540ML67</accession>
<organism evidence="2 3">
    <name type="scientific">Malus baccata</name>
    <name type="common">Siberian crab apple</name>
    <name type="synonym">Pyrus baccata</name>
    <dbReference type="NCBI Taxonomy" id="106549"/>
    <lineage>
        <taxon>Eukaryota</taxon>
        <taxon>Viridiplantae</taxon>
        <taxon>Streptophyta</taxon>
        <taxon>Embryophyta</taxon>
        <taxon>Tracheophyta</taxon>
        <taxon>Spermatophyta</taxon>
        <taxon>Magnoliopsida</taxon>
        <taxon>eudicotyledons</taxon>
        <taxon>Gunneridae</taxon>
        <taxon>Pentapetalae</taxon>
        <taxon>rosids</taxon>
        <taxon>fabids</taxon>
        <taxon>Rosales</taxon>
        <taxon>Rosaceae</taxon>
        <taxon>Amygdaloideae</taxon>
        <taxon>Maleae</taxon>
        <taxon>Malus</taxon>
    </lineage>
</organism>
<reference evidence="2 3" key="1">
    <citation type="journal article" date="2019" name="G3 (Bethesda)">
        <title>Sequencing of a Wild Apple (Malus baccata) Genome Unravels the Differences Between Cultivated and Wild Apple Species Regarding Disease Resistance and Cold Tolerance.</title>
        <authorList>
            <person name="Chen X."/>
        </authorList>
    </citation>
    <scope>NUCLEOTIDE SEQUENCE [LARGE SCALE GENOMIC DNA]</scope>
    <source>
        <strain evidence="3">cv. Shandingzi</strain>
        <tissue evidence="2">Leaves</tissue>
    </source>
</reference>
<evidence type="ECO:0000313" key="2">
    <source>
        <dbReference type="EMBL" id="TQD99533.1"/>
    </source>
</evidence>
<dbReference type="EMBL" id="VIEB01000234">
    <property type="protein sequence ID" value="TQD99533.1"/>
    <property type="molecule type" value="Genomic_DNA"/>
</dbReference>
<dbReference type="Proteomes" id="UP000315295">
    <property type="component" value="Unassembled WGS sequence"/>
</dbReference>
<name>A0A540ML67_MALBA</name>
<gene>
    <name evidence="2" type="ORF">C1H46_014869</name>
</gene>
<feature type="chain" id="PRO_5021968450" description="Thioredoxin domain-containing protein" evidence="1">
    <location>
        <begin position="18"/>
        <end position="113"/>
    </location>
</feature>
<evidence type="ECO:0000256" key="1">
    <source>
        <dbReference type="SAM" id="SignalP"/>
    </source>
</evidence>
<feature type="signal peptide" evidence="1">
    <location>
        <begin position="1"/>
        <end position="17"/>
    </location>
</feature>
<protein>
    <recommendedName>
        <fullName evidence="4">Thioredoxin domain-containing protein</fullName>
    </recommendedName>
</protein>
<comment type="caution">
    <text evidence="2">The sequence shown here is derived from an EMBL/GenBank/DDBJ whole genome shotgun (WGS) entry which is preliminary data.</text>
</comment>